<evidence type="ECO:0000313" key="3">
    <source>
        <dbReference type="EMBL" id="KKN86049.1"/>
    </source>
</evidence>
<protein>
    <recommendedName>
        <fullName evidence="2">Lysozyme inhibitor LprI-like N-terminal domain-containing protein</fullName>
    </recommendedName>
</protein>
<sequence length="135" mass="15223">MTRWMVGALMLVPMLASAEPCADAEDTVAINECIHAEVEKAEEELDRYLQASRERHAEQVDAVVTMEAAHGAWLRFRDSHCLAVYDLWSDGTIRGAMLGNCLLKHTRRRTHDIWQVYLATMDSSEPALPEPELAD</sequence>
<accession>A0A0F9U384</accession>
<evidence type="ECO:0000256" key="1">
    <source>
        <dbReference type="SAM" id="Coils"/>
    </source>
</evidence>
<dbReference type="InterPro" id="IPR009739">
    <property type="entry name" value="LprI-like_N"/>
</dbReference>
<dbReference type="Pfam" id="PF07007">
    <property type="entry name" value="LprI"/>
    <property type="match status" value="1"/>
</dbReference>
<reference evidence="3" key="1">
    <citation type="journal article" date="2015" name="Nature">
        <title>Complex archaea that bridge the gap between prokaryotes and eukaryotes.</title>
        <authorList>
            <person name="Spang A."/>
            <person name="Saw J.H."/>
            <person name="Jorgensen S.L."/>
            <person name="Zaremba-Niedzwiedzka K."/>
            <person name="Martijn J."/>
            <person name="Lind A.E."/>
            <person name="van Eijk R."/>
            <person name="Schleper C."/>
            <person name="Guy L."/>
            <person name="Ettema T.J."/>
        </authorList>
    </citation>
    <scope>NUCLEOTIDE SEQUENCE</scope>
</reference>
<organism evidence="3">
    <name type="scientific">marine sediment metagenome</name>
    <dbReference type="NCBI Taxonomy" id="412755"/>
    <lineage>
        <taxon>unclassified sequences</taxon>
        <taxon>metagenomes</taxon>
        <taxon>ecological metagenomes</taxon>
    </lineage>
</organism>
<dbReference type="AlphaFoldDB" id="A0A0F9U384"/>
<dbReference type="EMBL" id="LAZR01000152">
    <property type="protein sequence ID" value="KKN86049.1"/>
    <property type="molecule type" value="Genomic_DNA"/>
</dbReference>
<comment type="caution">
    <text evidence="3">The sequence shown here is derived from an EMBL/GenBank/DDBJ whole genome shotgun (WGS) entry which is preliminary data.</text>
</comment>
<evidence type="ECO:0000259" key="2">
    <source>
        <dbReference type="Pfam" id="PF07007"/>
    </source>
</evidence>
<gene>
    <name evidence="3" type="ORF">LCGC14_0272440</name>
</gene>
<keyword evidence="1" id="KW-0175">Coiled coil</keyword>
<dbReference type="Gene3D" id="1.20.1270.180">
    <property type="match status" value="1"/>
</dbReference>
<feature type="coiled-coil region" evidence="1">
    <location>
        <begin position="31"/>
        <end position="58"/>
    </location>
</feature>
<feature type="domain" description="Lysozyme inhibitor LprI-like N-terminal" evidence="2">
    <location>
        <begin position="21"/>
        <end position="112"/>
    </location>
</feature>
<proteinExistence type="predicted"/>
<name>A0A0F9U384_9ZZZZ</name>